<dbReference type="EMBL" id="AP023440">
    <property type="protein sequence ID" value="BCL29922.1"/>
    <property type="molecule type" value="Genomic_DNA"/>
</dbReference>
<protein>
    <submittedName>
        <fullName evidence="1">Uncharacterized protein</fullName>
    </submittedName>
</protein>
<dbReference type="AlphaFoldDB" id="A0A7G1P4J1"/>
<dbReference type="KEGG" id="sgm:GCM10017557_47810"/>
<keyword evidence="2" id="KW-1185">Reference proteome</keyword>
<dbReference type="Proteomes" id="UP000516444">
    <property type="component" value="Chromosome"/>
</dbReference>
<dbReference type="RefSeq" id="WP_190851976.1">
    <property type="nucleotide sequence ID" value="NZ_AP023440.1"/>
</dbReference>
<evidence type="ECO:0000313" key="1">
    <source>
        <dbReference type="EMBL" id="BCL29922.1"/>
    </source>
</evidence>
<sequence length="100" mass="10681">MSAERSERAEGIDGVEALRPLPWPDADGRTAYVVADPGRPGPVSRRADVVEATQLDMAAVLLGHARELAGEAGPMELRHLVVELTQALTDTLRIASGARR</sequence>
<name>A0A7G1P4J1_9ACTN</name>
<accession>A0A7G1P4J1</accession>
<organism evidence="1 2">
    <name type="scientific">Streptomyces aurantiacus</name>
    <dbReference type="NCBI Taxonomy" id="47760"/>
    <lineage>
        <taxon>Bacteria</taxon>
        <taxon>Bacillati</taxon>
        <taxon>Actinomycetota</taxon>
        <taxon>Actinomycetes</taxon>
        <taxon>Kitasatosporales</taxon>
        <taxon>Streptomycetaceae</taxon>
        <taxon>Streptomyces</taxon>
        <taxon>Streptomyces aurantiacus group</taxon>
    </lineage>
</organism>
<gene>
    <name evidence="1" type="ORF">GCM10017557_47810</name>
</gene>
<reference evidence="1 2" key="1">
    <citation type="journal article" date="2014" name="Int. J. Syst. Evol. Microbiol.">
        <title>Complete genome sequence of Corynebacterium casei LMG S-19264T (=DSM 44701T), isolated from a smear-ripened cheese.</title>
        <authorList>
            <consortium name="US DOE Joint Genome Institute (JGI-PGF)"/>
            <person name="Walter F."/>
            <person name="Albersmeier A."/>
            <person name="Kalinowski J."/>
            <person name="Ruckert C."/>
        </authorList>
    </citation>
    <scope>NUCLEOTIDE SEQUENCE [LARGE SCALE GENOMIC DNA]</scope>
    <source>
        <strain evidence="1 2">JCM 4677</strain>
    </source>
</reference>
<proteinExistence type="predicted"/>
<evidence type="ECO:0000313" key="2">
    <source>
        <dbReference type="Proteomes" id="UP000516444"/>
    </source>
</evidence>